<keyword evidence="3" id="KW-0645">Protease</keyword>
<accession>A0A1W7AD35</accession>
<dbReference type="EMBL" id="CP021059">
    <property type="protein sequence ID" value="ARQ07471.1"/>
    <property type="molecule type" value="Genomic_DNA"/>
</dbReference>
<dbReference type="PANTHER" id="PTHR43808:SF31">
    <property type="entry name" value="N-ACETYL-L-CITRULLINE DEACETYLASE"/>
    <property type="match status" value="1"/>
</dbReference>
<name>A0A1W7AD35_9STAP</name>
<dbReference type="GO" id="GO:0006526">
    <property type="term" value="P:L-arginine biosynthetic process"/>
    <property type="evidence" value="ECO:0007669"/>
    <property type="project" value="TreeGrafter"/>
</dbReference>
<evidence type="ECO:0000256" key="5">
    <source>
        <dbReference type="ARBA" id="ARBA00022801"/>
    </source>
</evidence>
<dbReference type="Gene3D" id="3.30.70.360">
    <property type="match status" value="2"/>
</dbReference>
<dbReference type="GeneID" id="35295937"/>
<protein>
    <submittedName>
        <fullName evidence="10">Dipeptidase</fullName>
        <ecNumber evidence="10">3.4.13.-</ecNumber>
    </submittedName>
</protein>
<dbReference type="GO" id="GO:0008270">
    <property type="term" value="F:zinc ion binding"/>
    <property type="evidence" value="ECO:0007669"/>
    <property type="project" value="InterPro"/>
</dbReference>
<dbReference type="SUPFAM" id="SSF55031">
    <property type="entry name" value="Bacterial exopeptidase dimerisation domain"/>
    <property type="match status" value="1"/>
</dbReference>
<evidence type="ECO:0000259" key="9">
    <source>
        <dbReference type="Pfam" id="PF07687"/>
    </source>
</evidence>
<comment type="cofactor">
    <cofactor evidence="1">
        <name>Zn(2+)</name>
        <dbReference type="ChEBI" id="CHEBI:29105"/>
    </cofactor>
</comment>
<keyword evidence="5 10" id="KW-0378">Hydrolase</keyword>
<evidence type="ECO:0000256" key="6">
    <source>
        <dbReference type="ARBA" id="ARBA00022833"/>
    </source>
</evidence>
<dbReference type="GO" id="GO:0008237">
    <property type="term" value="F:metallopeptidase activity"/>
    <property type="evidence" value="ECO:0007669"/>
    <property type="project" value="UniProtKB-KW"/>
</dbReference>
<reference evidence="10 11" key="1">
    <citation type="journal article" date="2017" name="Int. J. Syst. Evol. Microbiol.">
        <title>Macrococcus canis sp. nov., a skin bacterium associated with infections in dogs.</title>
        <authorList>
            <person name="Gobeli Brawand S."/>
            <person name="Cotting K."/>
            <person name="Gomez-Sanz E."/>
            <person name="Collaud A."/>
            <person name="Thomann A."/>
            <person name="Brodard I."/>
            <person name="Rodriguez-Campos S."/>
            <person name="Strauss C."/>
            <person name="Perreten V."/>
        </authorList>
    </citation>
    <scope>NUCLEOTIDE SEQUENCE [LARGE SCALE GENOMIC DNA]</scope>
    <source>
        <strain evidence="10 11">KM45013</strain>
    </source>
</reference>
<dbReference type="PANTHER" id="PTHR43808">
    <property type="entry name" value="ACETYLORNITHINE DEACETYLASE"/>
    <property type="match status" value="1"/>
</dbReference>
<keyword evidence="4" id="KW-0479">Metal-binding</keyword>
<keyword evidence="8" id="KW-0482">Metalloprotease</keyword>
<evidence type="ECO:0000256" key="7">
    <source>
        <dbReference type="ARBA" id="ARBA00022997"/>
    </source>
</evidence>
<keyword evidence="11" id="KW-1185">Reference proteome</keyword>
<feature type="domain" description="Peptidase M20 dimerisation" evidence="9">
    <location>
        <begin position="259"/>
        <end position="336"/>
    </location>
</feature>
<dbReference type="STRING" id="1855823.MCCS_18410"/>
<dbReference type="OrthoDB" id="9761532at2"/>
<dbReference type="GO" id="GO:0006508">
    <property type="term" value="P:proteolysis"/>
    <property type="evidence" value="ECO:0007669"/>
    <property type="project" value="UniProtKB-KW"/>
</dbReference>
<dbReference type="InterPro" id="IPR010964">
    <property type="entry name" value="M20A_pepV-rel"/>
</dbReference>
<evidence type="ECO:0000256" key="1">
    <source>
        <dbReference type="ARBA" id="ARBA00001947"/>
    </source>
</evidence>
<proteinExistence type="inferred from homology"/>
<dbReference type="NCBIfam" id="NF005591">
    <property type="entry name" value="PRK07318.1"/>
    <property type="match status" value="1"/>
</dbReference>
<organism evidence="10 11">
    <name type="scientific">Macrococcoides canis</name>
    <dbReference type="NCBI Taxonomy" id="1855823"/>
    <lineage>
        <taxon>Bacteria</taxon>
        <taxon>Bacillati</taxon>
        <taxon>Bacillota</taxon>
        <taxon>Bacilli</taxon>
        <taxon>Bacillales</taxon>
        <taxon>Staphylococcaceae</taxon>
        <taxon>Macrococcoides</taxon>
    </lineage>
</organism>
<gene>
    <name evidence="10" type="ORF">MCCS_18410</name>
</gene>
<evidence type="ECO:0000256" key="2">
    <source>
        <dbReference type="ARBA" id="ARBA00006247"/>
    </source>
</evidence>
<evidence type="ECO:0000256" key="8">
    <source>
        <dbReference type="ARBA" id="ARBA00023049"/>
    </source>
</evidence>
<dbReference type="AlphaFoldDB" id="A0A1W7AD35"/>
<dbReference type="Gene3D" id="3.40.630.10">
    <property type="entry name" value="Zn peptidases"/>
    <property type="match status" value="1"/>
</dbReference>
<evidence type="ECO:0000256" key="4">
    <source>
        <dbReference type="ARBA" id="ARBA00022723"/>
    </source>
</evidence>
<dbReference type="GO" id="GO:0008777">
    <property type="term" value="F:acetylornithine deacetylase activity"/>
    <property type="evidence" value="ECO:0007669"/>
    <property type="project" value="TreeGrafter"/>
</dbReference>
<dbReference type="NCBIfam" id="TIGR01887">
    <property type="entry name" value="dipeptidaselike"/>
    <property type="match status" value="1"/>
</dbReference>
<dbReference type="InterPro" id="IPR002933">
    <property type="entry name" value="Peptidase_M20"/>
</dbReference>
<comment type="similarity">
    <text evidence="2">Belongs to the peptidase M20A family.</text>
</comment>
<dbReference type="InterPro" id="IPR011650">
    <property type="entry name" value="Peptidase_M20_dimer"/>
</dbReference>
<dbReference type="InterPro" id="IPR036264">
    <property type="entry name" value="Bact_exopeptidase_dim_dom"/>
</dbReference>
<evidence type="ECO:0000256" key="3">
    <source>
        <dbReference type="ARBA" id="ARBA00022670"/>
    </source>
</evidence>
<dbReference type="InterPro" id="IPR050072">
    <property type="entry name" value="Peptidase_M20A"/>
</dbReference>
<dbReference type="CDD" id="cd03888">
    <property type="entry name" value="M20_PepV"/>
    <property type="match status" value="1"/>
</dbReference>
<evidence type="ECO:0000313" key="10">
    <source>
        <dbReference type="EMBL" id="ARQ07471.1"/>
    </source>
</evidence>
<dbReference type="Pfam" id="PF07687">
    <property type="entry name" value="M20_dimer"/>
    <property type="match status" value="1"/>
</dbReference>
<dbReference type="GO" id="GO:0016805">
    <property type="term" value="F:dipeptidase activity"/>
    <property type="evidence" value="ECO:0007669"/>
    <property type="project" value="UniProtKB-KW"/>
</dbReference>
<dbReference type="SUPFAM" id="SSF53187">
    <property type="entry name" value="Zn-dependent exopeptidases"/>
    <property type="match status" value="1"/>
</dbReference>
<evidence type="ECO:0000313" key="11">
    <source>
        <dbReference type="Proteomes" id="UP000194154"/>
    </source>
</evidence>
<keyword evidence="7 10" id="KW-0224">Dipeptidase</keyword>
<dbReference type="KEGG" id="mcak:MCCS_18410"/>
<sequence length="470" mass="52865">MWREKVAQYEDKIIEDLTGLLNIRSVRDDSLADSEHPVGPGPREALDYMYTLAQRDGFNTHDVDHIAGRIEAGKGDEIFGILGHVDVVPEGSGWDTDPFNATVTEDRIIARGTLDDKGPTIAAYYAVKILEDMQVDWKKRIHIIIGTDEESEWKCTDRYFETEPMPDLGIAPDADFPLIHGEKGFSSFDIIQTSDEESETTPEVVLKALKSGERYNMVPDHAEAQLSVNEQMAYVIQSFEGFLKDYSLEGKHYVDNGQLKLEIEGKSVHGMEPFKGINAGLYLIHFLNTLDLDKKAKTFVALGDDKLFDSHFGEKLDVATETKELGKLTTNIGIISYTDVDGGVYGVNLRYPNGFEFDKEIDKLSQTLAPNFEIEVTKHQVPHYVDKNDPFVLKLLQAYRNQTGDMTEPYTIGGGTYARTMEKGVAFGAMFKDSEDLMHQKNEYITKKQLFNATAIYLEAIHSVCVEDDK</sequence>
<keyword evidence="6" id="KW-0862">Zinc</keyword>
<dbReference type="RefSeq" id="WP_086043025.1">
    <property type="nucleotide sequence ID" value="NZ_CBCRZA010000004.1"/>
</dbReference>
<dbReference type="Proteomes" id="UP000194154">
    <property type="component" value="Chromosome"/>
</dbReference>
<dbReference type="Pfam" id="PF01546">
    <property type="entry name" value="Peptidase_M20"/>
    <property type="match status" value="1"/>
</dbReference>
<dbReference type="EC" id="3.4.13.-" evidence="10"/>